<dbReference type="OrthoDB" id="5340257at2"/>
<protein>
    <recommendedName>
        <fullName evidence="5">PXPV repeat-containing protein</fullName>
    </recommendedName>
</protein>
<feature type="signal peptide" evidence="2">
    <location>
        <begin position="1"/>
        <end position="23"/>
    </location>
</feature>
<name>A0A1Y0HGY9_9BACT</name>
<sequence>MKILNTLLISAVLVLSGITSAQAMGDREKGALIGAGAVVLLGGLINASQQPTRYVESPVYYETRPTVVYREPVYVHERVIYVDPPRHHRYYDDGYYRSYR</sequence>
<dbReference type="AlphaFoldDB" id="A0A1Y0HGY9"/>
<dbReference type="KEGG" id="suls:Sdiek1_0145"/>
<keyword evidence="1" id="KW-0472">Membrane</keyword>
<feature type="chain" id="PRO_5013231308" description="PXPV repeat-containing protein" evidence="2">
    <location>
        <begin position="24"/>
        <end position="100"/>
    </location>
</feature>
<accession>A0A1Y0HGY9</accession>
<evidence type="ECO:0000256" key="2">
    <source>
        <dbReference type="SAM" id="SignalP"/>
    </source>
</evidence>
<keyword evidence="1" id="KW-0812">Transmembrane</keyword>
<keyword evidence="4" id="KW-1185">Reference proteome</keyword>
<proteinExistence type="predicted"/>
<evidence type="ECO:0000313" key="3">
    <source>
        <dbReference type="EMBL" id="ARU47328.1"/>
    </source>
</evidence>
<reference evidence="4" key="1">
    <citation type="submission" date="2017-05" db="EMBL/GenBank/DDBJ databases">
        <title>Dechlorination kinetics govern the competition between two new strains of the genus Sulfurospirillum.</title>
        <authorList>
            <person name="Buttet G.F."/>
            <person name="Murray A.M."/>
            <person name="Goris T."/>
            <person name="Burion M."/>
            <person name="Lin B."/>
            <person name="Rolle M."/>
            <person name="Maillard J."/>
        </authorList>
    </citation>
    <scope>NUCLEOTIDE SEQUENCE [LARGE SCALE GENOMIC DNA]</scope>
    <source>
        <strain evidence="4">SL2-1</strain>
    </source>
</reference>
<feature type="transmembrane region" description="Helical" evidence="1">
    <location>
        <begin position="31"/>
        <end position="47"/>
    </location>
</feature>
<dbReference type="RefSeq" id="WP_087437440.1">
    <property type="nucleotide sequence ID" value="NZ_CP021416.1"/>
</dbReference>
<evidence type="ECO:0000313" key="4">
    <source>
        <dbReference type="Proteomes" id="UP000196005"/>
    </source>
</evidence>
<organism evidence="3 4">
    <name type="scientific">Sulfurospirillum diekertiae</name>
    <dbReference type="NCBI Taxonomy" id="1854492"/>
    <lineage>
        <taxon>Bacteria</taxon>
        <taxon>Pseudomonadati</taxon>
        <taxon>Campylobacterota</taxon>
        <taxon>Epsilonproteobacteria</taxon>
        <taxon>Campylobacterales</taxon>
        <taxon>Sulfurospirillaceae</taxon>
        <taxon>Sulfurospirillum</taxon>
    </lineage>
</organism>
<evidence type="ECO:0000256" key="1">
    <source>
        <dbReference type="SAM" id="Phobius"/>
    </source>
</evidence>
<dbReference type="EMBL" id="CP021416">
    <property type="protein sequence ID" value="ARU47328.1"/>
    <property type="molecule type" value="Genomic_DNA"/>
</dbReference>
<gene>
    <name evidence="3" type="ORF">Sdiek1_0145</name>
</gene>
<evidence type="ECO:0008006" key="5">
    <source>
        <dbReference type="Google" id="ProtNLM"/>
    </source>
</evidence>
<keyword evidence="2" id="KW-0732">Signal</keyword>
<keyword evidence="1" id="KW-1133">Transmembrane helix</keyword>
<dbReference type="Proteomes" id="UP000196005">
    <property type="component" value="Chromosome"/>
</dbReference>